<gene>
    <name evidence="2" type="ORF">A2365_03100</name>
</gene>
<keyword evidence="1" id="KW-0812">Transmembrane</keyword>
<keyword evidence="1" id="KW-1133">Transmembrane helix</keyword>
<dbReference type="Proteomes" id="UP000177740">
    <property type="component" value="Unassembled WGS sequence"/>
</dbReference>
<evidence type="ECO:0000313" key="2">
    <source>
        <dbReference type="EMBL" id="OGZ27437.1"/>
    </source>
</evidence>
<proteinExistence type="predicted"/>
<dbReference type="EMBL" id="MHMM01000006">
    <property type="protein sequence ID" value="OGZ27437.1"/>
    <property type="molecule type" value="Genomic_DNA"/>
</dbReference>
<accession>A0A1G2ENV8</accession>
<comment type="caution">
    <text evidence="2">The sequence shown here is derived from an EMBL/GenBank/DDBJ whole genome shotgun (WGS) entry which is preliminary data.</text>
</comment>
<evidence type="ECO:0000313" key="3">
    <source>
        <dbReference type="Proteomes" id="UP000177740"/>
    </source>
</evidence>
<protein>
    <submittedName>
        <fullName evidence="2">Uncharacterized protein</fullName>
    </submittedName>
</protein>
<reference evidence="2 3" key="1">
    <citation type="journal article" date="2016" name="Nat. Commun.">
        <title>Thousands of microbial genomes shed light on interconnected biogeochemical processes in an aquifer system.</title>
        <authorList>
            <person name="Anantharaman K."/>
            <person name="Brown C.T."/>
            <person name="Hug L.A."/>
            <person name="Sharon I."/>
            <person name="Castelle C.J."/>
            <person name="Probst A.J."/>
            <person name="Thomas B.C."/>
            <person name="Singh A."/>
            <person name="Wilkins M.J."/>
            <person name="Karaoz U."/>
            <person name="Brodie E.L."/>
            <person name="Williams K.H."/>
            <person name="Hubbard S.S."/>
            <person name="Banfield J.F."/>
        </authorList>
    </citation>
    <scope>NUCLEOTIDE SEQUENCE [LARGE SCALE GENOMIC DNA]</scope>
</reference>
<feature type="transmembrane region" description="Helical" evidence="1">
    <location>
        <begin position="12"/>
        <end position="31"/>
    </location>
</feature>
<sequence>MKIHKDTLKKSFIASLIIIFSVALYSSAVLAPERFNAVPKKTISLEEILQILPVESVKESLVQNSWATAIFLPQTHQQPGSSAKSLVNDEAELVQNQIYEVLSYLSQSGTDFIMTEGELYGPVEEEKINNLENLIKLRESFASQSEEIKSLISNPEDYGHFSKSADAYLSLLDREITLAGAASMLKAKNEHVCLYGSEVKKTQDESAEIVRNYIYLEDRKDQLSGNSSKNSALSALQIIGGFQDTPEKSLENDIHLMLSCPNFTLRQEAGELEQMYGKIEGLRSNKTVSSNPKRTDNPYKNIYSIDKIDLLLSETESDINNVVVVKRNKETAENFARALKENDLNEGIIQFGAGHEEGLVEELNKLGISVITVKVKGGKQN</sequence>
<dbReference type="AlphaFoldDB" id="A0A1G2ENV8"/>
<evidence type="ECO:0000256" key="1">
    <source>
        <dbReference type="SAM" id="Phobius"/>
    </source>
</evidence>
<name>A0A1G2ENV8_9BACT</name>
<organism evidence="2 3">
    <name type="scientific">Candidatus Nealsonbacteria bacterium RIFOXYB1_FULL_40_15</name>
    <dbReference type="NCBI Taxonomy" id="1801677"/>
    <lineage>
        <taxon>Bacteria</taxon>
        <taxon>Candidatus Nealsoniibacteriota</taxon>
    </lineage>
</organism>
<keyword evidence="1" id="KW-0472">Membrane</keyword>